<gene>
    <name evidence="1" type="ORF">QCA50_018568</name>
</gene>
<dbReference type="Proteomes" id="UP001385951">
    <property type="component" value="Unassembled WGS sequence"/>
</dbReference>
<evidence type="ECO:0000313" key="2">
    <source>
        <dbReference type="Proteomes" id="UP001385951"/>
    </source>
</evidence>
<dbReference type="AlphaFoldDB" id="A0AAW0FML8"/>
<accession>A0AAW0FML8</accession>
<proteinExistence type="predicted"/>
<evidence type="ECO:0000313" key="1">
    <source>
        <dbReference type="EMBL" id="KAK7678507.1"/>
    </source>
</evidence>
<reference evidence="1 2" key="1">
    <citation type="submission" date="2022-09" db="EMBL/GenBank/DDBJ databases">
        <authorList>
            <person name="Palmer J.M."/>
        </authorList>
    </citation>
    <scope>NUCLEOTIDE SEQUENCE [LARGE SCALE GENOMIC DNA]</scope>
    <source>
        <strain evidence="1 2">DSM 7382</strain>
    </source>
</reference>
<keyword evidence="2" id="KW-1185">Reference proteome</keyword>
<name>A0AAW0FML8_9APHY</name>
<dbReference type="EMBL" id="JASBNA010000071">
    <property type="protein sequence ID" value="KAK7678507.1"/>
    <property type="molecule type" value="Genomic_DNA"/>
</dbReference>
<protein>
    <submittedName>
        <fullName evidence="1">Uncharacterized protein</fullName>
    </submittedName>
</protein>
<sequence>MPGLSLLTASAKAAIRPKSGSTTLWTSSNIRLRLTESIGDADKAEYAIDLAIGPSRLDNRPSNSAINLPWPFREEDTKRIADYEDDFKAERWLPGLRLSLQRGTFSANLEGSPDQPLLQFPIDIRQDCQCDRPVLEITISGLLHVMWVTFLAEVLAEEDTMLLVGESSHWDQAATMYH</sequence>
<organism evidence="1 2">
    <name type="scientific">Cerrena zonata</name>
    <dbReference type="NCBI Taxonomy" id="2478898"/>
    <lineage>
        <taxon>Eukaryota</taxon>
        <taxon>Fungi</taxon>
        <taxon>Dikarya</taxon>
        <taxon>Basidiomycota</taxon>
        <taxon>Agaricomycotina</taxon>
        <taxon>Agaricomycetes</taxon>
        <taxon>Polyporales</taxon>
        <taxon>Cerrenaceae</taxon>
        <taxon>Cerrena</taxon>
    </lineage>
</organism>
<comment type="caution">
    <text evidence="1">The sequence shown here is derived from an EMBL/GenBank/DDBJ whole genome shotgun (WGS) entry which is preliminary data.</text>
</comment>